<dbReference type="PANTHER" id="PTHR43821">
    <property type="entry name" value="NAD(P)H NITROREDUCTASE YDJA-RELATED"/>
    <property type="match status" value="1"/>
</dbReference>
<organism evidence="11 12">
    <name type="scientific">Leptothrix cholodnii (strain ATCC 51168 / LMG 8142 / SP-6)</name>
    <name type="common">Leptothrix discophora (strain SP-6)</name>
    <dbReference type="NCBI Taxonomy" id="395495"/>
    <lineage>
        <taxon>Bacteria</taxon>
        <taxon>Pseudomonadati</taxon>
        <taxon>Pseudomonadota</taxon>
        <taxon>Betaproteobacteria</taxon>
        <taxon>Burkholderiales</taxon>
        <taxon>Sphaerotilaceae</taxon>
        <taxon>Leptothrix</taxon>
    </lineage>
</organism>
<keyword evidence="6 7" id="KW-0520">NAD</keyword>
<dbReference type="InterPro" id="IPR026021">
    <property type="entry name" value="YdjA-like"/>
</dbReference>
<sequence>MTAAPDPHRSSPARPVDPASGGAEFVDWTQALIHTRQNVAPRRLVEPAPTHEECARLFEAAAAAPDHGQILPWRFVIVPAARRADLGDAFAAALLERDPHATPEQIADARDKAGRAPLLMLVVARLGPAEPDIPALERMVAIGAAIQNLQLLAHAMGYGCGLTSGRALTATPLRRLFSLADTEQAVCFLAVGTVSRRKPMRTRPSPRDFVTELA</sequence>
<dbReference type="GO" id="GO:0016491">
    <property type="term" value="F:oxidoreductase activity"/>
    <property type="evidence" value="ECO:0007669"/>
    <property type="project" value="UniProtKB-UniRule"/>
</dbReference>
<dbReference type="KEGG" id="lch:Lcho_1661"/>
<evidence type="ECO:0000256" key="7">
    <source>
        <dbReference type="PIRNR" id="PIRNR000232"/>
    </source>
</evidence>
<dbReference type="EC" id="1.-.-.-" evidence="7"/>
<protein>
    <recommendedName>
        <fullName evidence="7">Putative NAD(P)H nitroreductase</fullName>
        <ecNumber evidence="7">1.-.-.-</ecNumber>
    </recommendedName>
</protein>
<evidence type="ECO:0000256" key="4">
    <source>
        <dbReference type="ARBA" id="ARBA00022857"/>
    </source>
</evidence>
<dbReference type="SUPFAM" id="SSF55469">
    <property type="entry name" value="FMN-dependent nitroreductase-like"/>
    <property type="match status" value="1"/>
</dbReference>
<evidence type="ECO:0000256" key="2">
    <source>
        <dbReference type="ARBA" id="ARBA00022630"/>
    </source>
</evidence>
<evidence type="ECO:0000313" key="12">
    <source>
        <dbReference type="Proteomes" id="UP000001693"/>
    </source>
</evidence>
<dbReference type="HOGENOM" id="CLU_070764_5_0_4"/>
<evidence type="ECO:0000259" key="10">
    <source>
        <dbReference type="Pfam" id="PF00881"/>
    </source>
</evidence>
<dbReference type="STRING" id="395495.Lcho_1661"/>
<evidence type="ECO:0000256" key="8">
    <source>
        <dbReference type="PIRSR" id="PIRSR000232-1"/>
    </source>
</evidence>
<dbReference type="InterPro" id="IPR052530">
    <property type="entry name" value="NAD(P)H_nitroreductase"/>
</dbReference>
<dbReference type="OrthoDB" id="9804207at2"/>
<dbReference type="EMBL" id="CP001013">
    <property type="protein sequence ID" value="ACB33928.1"/>
    <property type="molecule type" value="Genomic_DNA"/>
</dbReference>
<evidence type="ECO:0000256" key="6">
    <source>
        <dbReference type="ARBA" id="ARBA00023027"/>
    </source>
</evidence>
<evidence type="ECO:0000256" key="9">
    <source>
        <dbReference type="SAM" id="MobiDB-lite"/>
    </source>
</evidence>
<dbReference type="InterPro" id="IPR029479">
    <property type="entry name" value="Nitroreductase"/>
</dbReference>
<evidence type="ECO:0000256" key="5">
    <source>
        <dbReference type="ARBA" id="ARBA00023002"/>
    </source>
</evidence>
<evidence type="ECO:0000256" key="3">
    <source>
        <dbReference type="ARBA" id="ARBA00022643"/>
    </source>
</evidence>
<accession>B1XY27</accession>
<proteinExistence type="inferred from homology"/>
<gene>
    <name evidence="11" type="ordered locus">Lcho_1661</name>
</gene>
<reference evidence="11 12" key="1">
    <citation type="submission" date="2008-03" db="EMBL/GenBank/DDBJ databases">
        <title>Complete sequence of Leptothrix cholodnii SP-6.</title>
        <authorList>
            <consortium name="US DOE Joint Genome Institute"/>
            <person name="Copeland A."/>
            <person name="Lucas S."/>
            <person name="Lapidus A."/>
            <person name="Glavina del Rio T."/>
            <person name="Dalin E."/>
            <person name="Tice H."/>
            <person name="Bruce D."/>
            <person name="Goodwin L."/>
            <person name="Pitluck S."/>
            <person name="Chertkov O."/>
            <person name="Brettin T."/>
            <person name="Detter J.C."/>
            <person name="Han C."/>
            <person name="Kuske C.R."/>
            <person name="Schmutz J."/>
            <person name="Larimer F."/>
            <person name="Land M."/>
            <person name="Hauser L."/>
            <person name="Kyrpides N."/>
            <person name="Lykidis A."/>
            <person name="Emerson D."/>
            <person name="Richardson P."/>
        </authorList>
    </citation>
    <scope>NUCLEOTIDE SEQUENCE [LARGE SCALE GENOMIC DNA]</scope>
    <source>
        <strain evidence="12">ATCC 51168 / LMG 8142 / SP-6</strain>
    </source>
</reference>
<dbReference type="eggNOG" id="COG0778">
    <property type="taxonomic scope" value="Bacteria"/>
</dbReference>
<dbReference type="PANTHER" id="PTHR43821:SF1">
    <property type="entry name" value="NAD(P)H NITROREDUCTASE YDJA-RELATED"/>
    <property type="match status" value="1"/>
</dbReference>
<dbReference type="PIRSF" id="PIRSF000232">
    <property type="entry name" value="YdjA"/>
    <property type="match status" value="1"/>
</dbReference>
<keyword evidence="2 7" id="KW-0285">Flavoprotein</keyword>
<comment type="cofactor">
    <cofactor evidence="8">
        <name>FMN</name>
        <dbReference type="ChEBI" id="CHEBI:58210"/>
    </cofactor>
    <text evidence="8">Binds 1 FMN per subunit.</text>
</comment>
<comment type="similarity">
    <text evidence="1 7">Belongs to the nitroreductase family.</text>
</comment>
<keyword evidence="12" id="KW-1185">Reference proteome</keyword>
<dbReference type="Gene3D" id="3.40.109.10">
    <property type="entry name" value="NADH Oxidase"/>
    <property type="match status" value="1"/>
</dbReference>
<dbReference type="Proteomes" id="UP000001693">
    <property type="component" value="Chromosome"/>
</dbReference>
<evidence type="ECO:0000313" key="11">
    <source>
        <dbReference type="EMBL" id="ACB33928.1"/>
    </source>
</evidence>
<feature type="binding site" evidence="8">
    <location>
        <position position="67"/>
    </location>
    <ligand>
        <name>FMN</name>
        <dbReference type="ChEBI" id="CHEBI:58210"/>
        <note>ligand shared between dimeric partners</note>
    </ligand>
</feature>
<name>B1XY27_LEPCP</name>
<keyword evidence="3 7" id="KW-0288">FMN</keyword>
<dbReference type="RefSeq" id="WP_012346689.1">
    <property type="nucleotide sequence ID" value="NC_010524.1"/>
</dbReference>
<evidence type="ECO:0000256" key="1">
    <source>
        <dbReference type="ARBA" id="ARBA00007118"/>
    </source>
</evidence>
<feature type="region of interest" description="Disordered" evidence="9">
    <location>
        <begin position="1"/>
        <end position="21"/>
    </location>
</feature>
<dbReference type="AlphaFoldDB" id="B1XY27"/>
<feature type="binding site" description="in other chain" evidence="8">
    <location>
        <begin position="162"/>
        <end position="164"/>
    </location>
    <ligand>
        <name>FMN</name>
        <dbReference type="ChEBI" id="CHEBI:58210"/>
        <note>ligand shared between dimeric partners</note>
    </ligand>
</feature>
<dbReference type="InterPro" id="IPR000415">
    <property type="entry name" value="Nitroreductase-like"/>
</dbReference>
<feature type="domain" description="Nitroreductase" evidence="10">
    <location>
        <begin position="46"/>
        <end position="192"/>
    </location>
</feature>
<dbReference type="Pfam" id="PF00881">
    <property type="entry name" value="Nitroreductase"/>
    <property type="match status" value="1"/>
</dbReference>
<keyword evidence="4 7" id="KW-0521">NADP</keyword>
<keyword evidence="5 7" id="KW-0560">Oxidoreductase</keyword>